<dbReference type="Pfam" id="PF10636">
    <property type="entry name" value="hemP"/>
    <property type="match status" value="1"/>
</dbReference>
<dbReference type="EMBL" id="JAELVR010000010">
    <property type="protein sequence ID" value="MBJ6372814.1"/>
    <property type="molecule type" value="Genomic_DNA"/>
</dbReference>
<sequence length="55" mass="6076">MTLQTSEKESNRTDGGPPRHVATDLTQGHPTAEIMLGDQVYRLRITKAGKLILTK</sequence>
<evidence type="ECO:0000313" key="2">
    <source>
        <dbReference type="EMBL" id="MBJ6372814.1"/>
    </source>
</evidence>
<protein>
    <submittedName>
        <fullName evidence="2">Hemin uptake protein HemP</fullName>
    </submittedName>
</protein>
<organism evidence="2 3">
    <name type="scientific">Sedimentitalea arenosa</name>
    <dbReference type="NCBI Taxonomy" id="2798803"/>
    <lineage>
        <taxon>Bacteria</taxon>
        <taxon>Pseudomonadati</taxon>
        <taxon>Pseudomonadota</taxon>
        <taxon>Alphaproteobacteria</taxon>
        <taxon>Rhodobacterales</taxon>
        <taxon>Paracoccaceae</taxon>
        <taxon>Sedimentitalea</taxon>
    </lineage>
</organism>
<name>A0A8J7JIN9_9RHOB</name>
<dbReference type="Proteomes" id="UP000619079">
    <property type="component" value="Unassembled WGS sequence"/>
</dbReference>
<dbReference type="Gene3D" id="2.10.70.10">
    <property type="entry name" value="Complement Module, domain 1"/>
    <property type="match status" value="1"/>
</dbReference>
<evidence type="ECO:0000256" key="1">
    <source>
        <dbReference type="SAM" id="MobiDB-lite"/>
    </source>
</evidence>
<comment type="caution">
    <text evidence="2">The sequence shown here is derived from an EMBL/GenBank/DDBJ whole genome shotgun (WGS) entry which is preliminary data.</text>
</comment>
<proteinExistence type="predicted"/>
<reference evidence="2" key="1">
    <citation type="submission" date="2020-12" db="EMBL/GenBank/DDBJ databases">
        <title>Sedimentitalea sp. nov., isolated from sand in Incheon.</title>
        <authorList>
            <person name="Kim W."/>
        </authorList>
    </citation>
    <scope>NUCLEOTIDE SEQUENCE</scope>
    <source>
        <strain evidence="2">CAU 1593</strain>
    </source>
</reference>
<gene>
    <name evidence="2" type="primary">hemP</name>
    <name evidence="2" type="ORF">JF290_14905</name>
</gene>
<feature type="region of interest" description="Disordered" evidence="1">
    <location>
        <begin position="1"/>
        <end position="25"/>
    </location>
</feature>
<keyword evidence="3" id="KW-1185">Reference proteome</keyword>
<feature type="compositionally biased region" description="Basic and acidic residues" evidence="1">
    <location>
        <begin position="1"/>
        <end position="12"/>
    </location>
</feature>
<accession>A0A8J7JIN9</accession>
<dbReference type="AlphaFoldDB" id="A0A8J7JIN9"/>
<evidence type="ECO:0000313" key="3">
    <source>
        <dbReference type="Proteomes" id="UP000619079"/>
    </source>
</evidence>
<dbReference type="InterPro" id="IPR019600">
    <property type="entry name" value="Hemin_uptake_protein_HemP"/>
</dbReference>
<dbReference type="RefSeq" id="WP_199025687.1">
    <property type="nucleotide sequence ID" value="NZ_JAELVR010000010.1"/>
</dbReference>